<reference evidence="7 8" key="1">
    <citation type="submission" date="2023-10" db="EMBL/GenBank/DDBJ databases">
        <title>Draft Genome Sequence of Candida saopaulonensis from a very Premature Infant with Sepsis.</title>
        <authorList>
            <person name="Ning Y."/>
            <person name="Dai R."/>
            <person name="Xiao M."/>
            <person name="Xu Y."/>
            <person name="Yan Q."/>
            <person name="Zhang L."/>
        </authorList>
    </citation>
    <scope>NUCLEOTIDE SEQUENCE [LARGE SCALE GENOMIC DNA]</scope>
    <source>
        <strain evidence="7 8">19XY460</strain>
    </source>
</reference>
<evidence type="ECO:0000256" key="5">
    <source>
        <dbReference type="SAM" id="MobiDB-lite"/>
    </source>
</evidence>
<dbReference type="EMBL" id="CP138894">
    <property type="protein sequence ID" value="WPK23130.1"/>
    <property type="molecule type" value="Genomic_DNA"/>
</dbReference>
<dbReference type="GeneID" id="88171424"/>
<sequence length="267" mass="30364">MSLRNLGASSVFGRIFAKLVEQTKPVLTVLNFRKNPQESLSKVMTRCDKEMGGYSTVHFDLDPHTGAGHFHGYLNLDLPKENPEITRSGYAMFRTTDQKESWFLGDSYWDWSQYSLLVMRVKGDRRKYLVNIQANTPLVTDLFQHRLFLHHPGEWETAVIPLNDFVMTNWGVIQDGNELNKAEVKTVGVGLLDKQYGPFSLQVDWIKVMTGAEVEKVAKKLRIERLALESGLNKSEDHKDMGTNMPTGRGGSALNTHKYEEPKVTVF</sequence>
<dbReference type="InterPro" id="IPR013857">
    <property type="entry name" value="NADH-UbQ_OxRdtase-assoc_prot30"/>
</dbReference>
<evidence type="ECO:0000313" key="7">
    <source>
        <dbReference type="EMBL" id="WPK23130.1"/>
    </source>
</evidence>
<organism evidence="7 8">
    <name type="scientific">Australozyma saopauloensis</name>
    <dbReference type="NCBI Taxonomy" id="291208"/>
    <lineage>
        <taxon>Eukaryota</taxon>
        <taxon>Fungi</taxon>
        <taxon>Dikarya</taxon>
        <taxon>Ascomycota</taxon>
        <taxon>Saccharomycotina</taxon>
        <taxon>Pichiomycetes</taxon>
        <taxon>Metschnikowiaceae</taxon>
        <taxon>Australozyma</taxon>
    </lineage>
</organism>
<keyword evidence="4" id="KW-0143">Chaperone</keyword>
<evidence type="ECO:0000313" key="8">
    <source>
        <dbReference type="Proteomes" id="UP001338582"/>
    </source>
</evidence>
<evidence type="ECO:0000256" key="2">
    <source>
        <dbReference type="ARBA" id="ARBA00007884"/>
    </source>
</evidence>
<evidence type="ECO:0000256" key="3">
    <source>
        <dbReference type="ARBA" id="ARBA00023128"/>
    </source>
</evidence>
<comment type="similarity">
    <text evidence="2">Belongs to the CIA30 family.</text>
</comment>
<dbReference type="KEGG" id="asau:88171424"/>
<dbReference type="Proteomes" id="UP001338582">
    <property type="component" value="Chromosome 1"/>
</dbReference>
<name>A0AAX4H5K6_9ASCO</name>
<feature type="region of interest" description="Disordered" evidence="5">
    <location>
        <begin position="234"/>
        <end position="255"/>
    </location>
</feature>
<protein>
    <recommendedName>
        <fullName evidence="6">NADH:ubiquinone oxidoreductase intermediate-associated protein 30 domain-containing protein</fullName>
    </recommendedName>
</protein>
<keyword evidence="8" id="KW-1185">Reference proteome</keyword>
<evidence type="ECO:0000259" key="6">
    <source>
        <dbReference type="Pfam" id="PF08547"/>
    </source>
</evidence>
<dbReference type="InterPro" id="IPR008979">
    <property type="entry name" value="Galactose-bd-like_sf"/>
</dbReference>
<accession>A0AAX4H5K6</accession>
<dbReference type="Pfam" id="PF08547">
    <property type="entry name" value="CIA30"/>
    <property type="match status" value="1"/>
</dbReference>
<dbReference type="SUPFAM" id="SSF49785">
    <property type="entry name" value="Galactose-binding domain-like"/>
    <property type="match status" value="1"/>
</dbReference>
<dbReference type="RefSeq" id="XP_062875517.1">
    <property type="nucleotide sequence ID" value="XM_063019447.1"/>
</dbReference>
<feature type="domain" description="NADH:ubiquinone oxidoreductase intermediate-associated protein 30" evidence="6">
    <location>
        <begin position="36"/>
        <end position="203"/>
    </location>
</feature>
<evidence type="ECO:0000256" key="1">
    <source>
        <dbReference type="ARBA" id="ARBA00004173"/>
    </source>
</evidence>
<comment type="subcellular location">
    <subcellularLocation>
        <location evidence="1">Mitochondrion</location>
    </subcellularLocation>
</comment>
<evidence type="ECO:0000256" key="4">
    <source>
        <dbReference type="ARBA" id="ARBA00023186"/>
    </source>
</evidence>
<dbReference type="PANTHER" id="PTHR13194">
    <property type="entry name" value="COMPLEX I INTERMEDIATE-ASSOCIATED PROTEIN 30"/>
    <property type="match status" value="1"/>
</dbReference>
<dbReference type="GO" id="GO:0010257">
    <property type="term" value="P:NADH dehydrogenase complex assembly"/>
    <property type="evidence" value="ECO:0007669"/>
    <property type="project" value="TreeGrafter"/>
</dbReference>
<keyword evidence="3" id="KW-0496">Mitochondrion</keyword>
<dbReference type="GO" id="GO:0051082">
    <property type="term" value="F:unfolded protein binding"/>
    <property type="evidence" value="ECO:0007669"/>
    <property type="project" value="TreeGrafter"/>
</dbReference>
<dbReference type="PANTHER" id="PTHR13194:SF18">
    <property type="entry name" value="COMPLEX I INTERMEDIATE-ASSOCIATED PROTEIN 30, MITOCHONDRIAL"/>
    <property type="match status" value="1"/>
</dbReference>
<gene>
    <name evidence="7" type="ORF">PUMCH_000355</name>
</gene>
<dbReference type="AlphaFoldDB" id="A0AAX4H5K6"/>
<dbReference type="GO" id="GO:0005739">
    <property type="term" value="C:mitochondrion"/>
    <property type="evidence" value="ECO:0007669"/>
    <property type="project" value="UniProtKB-SubCell"/>
</dbReference>
<proteinExistence type="inferred from homology"/>
<dbReference type="InterPro" id="IPR039131">
    <property type="entry name" value="NDUFAF1"/>
</dbReference>
<dbReference type="GO" id="GO:0006120">
    <property type="term" value="P:mitochondrial electron transport, NADH to ubiquinone"/>
    <property type="evidence" value="ECO:0007669"/>
    <property type="project" value="TreeGrafter"/>
</dbReference>